<evidence type="ECO:0000256" key="4">
    <source>
        <dbReference type="ARBA" id="ARBA00022989"/>
    </source>
</evidence>
<keyword evidence="3 6" id="KW-0812">Transmembrane</keyword>
<dbReference type="RefSeq" id="WP_133060033.1">
    <property type="nucleotide sequence ID" value="NZ_FXWJ01000005.1"/>
</dbReference>
<evidence type="ECO:0000256" key="1">
    <source>
        <dbReference type="ARBA" id="ARBA00004651"/>
    </source>
</evidence>
<accession>A0ABY1RGL8</accession>
<feature type="transmembrane region" description="Helical" evidence="6">
    <location>
        <begin position="166"/>
        <end position="186"/>
    </location>
</feature>
<comment type="subcellular location">
    <subcellularLocation>
        <location evidence="1">Cell membrane</location>
        <topology evidence="1">Multi-pass membrane protein</topology>
    </subcellularLocation>
</comment>
<evidence type="ECO:0000256" key="5">
    <source>
        <dbReference type="ARBA" id="ARBA00023136"/>
    </source>
</evidence>
<dbReference type="Proteomes" id="UP000194464">
    <property type="component" value="Unassembled WGS sequence"/>
</dbReference>
<evidence type="ECO:0000256" key="3">
    <source>
        <dbReference type="ARBA" id="ARBA00022692"/>
    </source>
</evidence>
<feature type="transmembrane region" description="Helical" evidence="6">
    <location>
        <begin position="39"/>
        <end position="64"/>
    </location>
</feature>
<feature type="transmembrane region" description="Helical" evidence="6">
    <location>
        <begin position="377"/>
        <end position="397"/>
    </location>
</feature>
<name>A0ABY1RGL8_9MICO</name>
<organism evidence="7 8">
    <name type="scientific">Plantibacter elymi</name>
    <name type="common">nom. nud.</name>
    <dbReference type="NCBI Taxonomy" id="199708"/>
    <lineage>
        <taxon>Bacteria</taxon>
        <taxon>Bacillati</taxon>
        <taxon>Actinomycetota</taxon>
        <taxon>Actinomycetes</taxon>
        <taxon>Micrococcales</taxon>
        <taxon>Microbacteriaceae</taxon>
        <taxon>Plantibacter</taxon>
    </lineage>
</organism>
<keyword evidence="4 6" id="KW-1133">Transmembrane helix</keyword>
<comment type="caution">
    <text evidence="7">The sequence shown here is derived from an EMBL/GenBank/DDBJ whole genome shotgun (WGS) entry which is preliminary data.</text>
</comment>
<evidence type="ECO:0000313" key="8">
    <source>
        <dbReference type="Proteomes" id="UP000194464"/>
    </source>
</evidence>
<evidence type="ECO:0000256" key="2">
    <source>
        <dbReference type="ARBA" id="ARBA00022475"/>
    </source>
</evidence>
<keyword evidence="5 6" id="KW-0472">Membrane</keyword>
<keyword evidence="8" id="KW-1185">Reference proteome</keyword>
<dbReference type="EMBL" id="FXWJ01000005">
    <property type="protein sequence ID" value="SMQ73833.1"/>
    <property type="molecule type" value="Genomic_DNA"/>
</dbReference>
<reference evidence="7 8" key="1">
    <citation type="submission" date="2017-04" db="EMBL/GenBank/DDBJ databases">
        <authorList>
            <person name="Varghese N."/>
            <person name="Submissions S."/>
        </authorList>
    </citation>
    <scope>NUCLEOTIDE SEQUENCE [LARGE SCALE GENOMIC DNA]</scope>
    <source>
        <strain evidence="7 8">VKM Ac-1784</strain>
    </source>
</reference>
<protein>
    <submittedName>
        <fullName evidence="7">Membrane protein involved in the export of O-antigen and teichoic acid</fullName>
    </submittedName>
</protein>
<sequence>MRRLRQASNLLLYLLIPGLGAATPLLVYPALTAQYGSTGFAAVAVAQSLGLAGATICELGWSVLGPQRVARAQTAERASLYQSALATKLLATLVGAPVAAVAAAVIATDYKPAAAVLAAASVATCLSPGWFLVGANRPLAILAFEGIPRLLIMAGVAGLLLAGAPLLVYGIGTLVAVIFTQVAVSLRFGQRLLPRLSAFTSGGAIIKQQLPLTGGRAVSVVYTSLPIAIVGLVNPSAVAVFAAVDRLMRMALAILGGVPSRLQSWVGSAPEDGRVKRSRQSLLMNAALGAISGVGFAVLVPFVANLVFSGTIDIVWQVAVLGGAILFAICASRGFGLSLVAEGRANWIALANVLAAIAGVATTFALTGPLGAPGAQLGGLCAELVGIAVQAFCLFLLKRPPRDAHLT</sequence>
<proteinExistence type="predicted"/>
<feature type="transmembrane region" description="Helical" evidence="6">
    <location>
        <begin position="314"/>
        <end position="335"/>
    </location>
</feature>
<feature type="transmembrane region" description="Helical" evidence="6">
    <location>
        <begin position="113"/>
        <end position="133"/>
    </location>
</feature>
<dbReference type="PANTHER" id="PTHR30250">
    <property type="entry name" value="PST FAMILY PREDICTED COLANIC ACID TRANSPORTER"/>
    <property type="match status" value="1"/>
</dbReference>
<keyword evidence="2" id="KW-1003">Cell membrane</keyword>
<evidence type="ECO:0000313" key="7">
    <source>
        <dbReference type="EMBL" id="SMQ73833.1"/>
    </source>
</evidence>
<gene>
    <name evidence="7" type="ORF">SAMN06295909_3456</name>
</gene>
<feature type="transmembrane region" description="Helical" evidence="6">
    <location>
        <begin position="347"/>
        <end position="371"/>
    </location>
</feature>
<feature type="transmembrane region" description="Helical" evidence="6">
    <location>
        <begin position="85"/>
        <end position="107"/>
    </location>
</feature>
<evidence type="ECO:0000256" key="6">
    <source>
        <dbReference type="SAM" id="Phobius"/>
    </source>
</evidence>
<feature type="transmembrane region" description="Helical" evidence="6">
    <location>
        <begin position="282"/>
        <end position="308"/>
    </location>
</feature>
<dbReference type="PANTHER" id="PTHR30250:SF11">
    <property type="entry name" value="O-ANTIGEN TRANSPORTER-RELATED"/>
    <property type="match status" value="1"/>
</dbReference>
<dbReference type="InterPro" id="IPR050833">
    <property type="entry name" value="Poly_Biosynth_Transport"/>
</dbReference>